<feature type="compositionally biased region" description="Gly residues" evidence="1">
    <location>
        <begin position="92"/>
        <end position="101"/>
    </location>
</feature>
<dbReference type="AlphaFoldDB" id="A0A6J4V6I7"/>
<dbReference type="EMBL" id="CADCWN010000149">
    <property type="protein sequence ID" value="CAA9570434.1"/>
    <property type="molecule type" value="Genomic_DNA"/>
</dbReference>
<evidence type="ECO:0000256" key="1">
    <source>
        <dbReference type="SAM" id="MobiDB-lite"/>
    </source>
</evidence>
<proteinExistence type="predicted"/>
<protein>
    <submittedName>
        <fullName evidence="2">Uncharacterized protein</fullName>
    </submittedName>
</protein>
<accession>A0A6J4V6I7</accession>
<name>A0A6J4V6I7_9BACT</name>
<feature type="region of interest" description="Disordered" evidence="1">
    <location>
        <begin position="79"/>
        <end position="112"/>
    </location>
</feature>
<gene>
    <name evidence="2" type="ORF">AVDCRST_MAG18-1922</name>
</gene>
<sequence>ETPQAAGVGIFRGVDPRRRAARVHPRRGLVVAREWPLRRGDLRGAGPAAGLDVVAHATAVHRRGDRGSDCGAGTAAGVGQGRHAGAAAAGTRGNGEGGEVGACGEAKEQGAM</sequence>
<feature type="non-terminal residue" evidence="2">
    <location>
        <position position="112"/>
    </location>
</feature>
<reference evidence="2" key="1">
    <citation type="submission" date="2020-02" db="EMBL/GenBank/DDBJ databases">
        <authorList>
            <person name="Meier V. D."/>
        </authorList>
    </citation>
    <scope>NUCLEOTIDE SEQUENCE</scope>
    <source>
        <strain evidence="2">AVDCRST_MAG18</strain>
    </source>
</reference>
<evidence type="ECO:0000313" key="2">
    <source>
        <dbReference type="EMBL" id="CAA9570434.1"/>
    </source>
</evidence>
<organism evidence="2">
    <name type="scientific">uncultured Thermomicrobiales bacterium</name>
    <dbReference type="NCBI Taxonomy" id="1645740"/>
    <lineage>
        <taxon>Bacteria</taxon>
        <taxon>Pseudomonadati</taxon>
        <taxon>Thermomicrobiota</taxon>
        <taxon>Thermomicrobia</taxon>
        <taxon>Thermomicrobiales</taxon>
        <taxon>environmental samples</taxon>
    </lineage>
</organism>
<feature type="non-terminal residue" evidence="2">
    <location>
        <position position="1"/>
    </location>
</feature>